<dbReference type="Gene3D" id="2.60.40.10">
    <property type="entry name" value="Immunoglobulins"/>
    <property type="match status" value="1"/>
</dbReference>
<gene>
    <name evidence="6" type="ORF">UY3_02073</name>
</gene>
<dbReference type="STRING" id="8469.M7BU10"/>
<dbReference type="AlphaFoldDB" id="M7BU10"/>
<dbReference type="PROSITE" id="PS50835">
    <property type="entry name" value="IG_LIKE"/>
    <property type="match status" value="1"/>
</dbReference>
<evidence type="ECO:0000313" key="6">
    <source>
        <dbReference type="EMBL" id="EMP40689.1"/>
    </source>
</evidence>
<feature type="chain" id="PRO_5004080316" evidence="4">
    <location>
        <begin position="20"/>
        <end position="189"/>
    </location>
</feature>
<dbReference type="InterPro" id="IPR036179">
    <property type="entry name" value="Ig-like_dom_sf"/>
</dbReference>
<keyword evidence="2" id="KW-1064">Adaptive immunity</keyword>
<evidence type="ECO:0000256" key="2">
    <source>
        <dbReference type="ARBA" id="ARBA00023130"/>
    </source>
</evidence>
<protein>
    <submittedName>
        <fullName evidence="6">Ig heavy chain V-II region SESS</fullName>
    </submittedName>
</protein>
<name>M7BU10_CHEMY</name>
<sequence length="189" mass="20980">MKTLLLSLLLFAIAACVRSQVKLLQTGAAQVKPSQTLRLTCSVSGFSLTEYGYGVSWIRQPQGKGLEWLSTVYWDEDKYYQESLKNRLTISRDTSKSEVYLEMRGMEAGDSGIYYCARRDTVTQSRAGTVAVTLAPGSDRLLAKGWNGWARSGSIPALQSRISTSTDTSSKELYLRLRSLTAADTYYCV</sequence>
<dbReference type="GO" id="GO:0002250">
    <property type="term" value="P:adaptive immune response"/>
    <property type="evidence" value="ECO:0007669"/>
    <property type="project" value="UniProtKB-KW"/>
</dbReference>
<feature type="domain" description="Ig-like" evidence="5">
    <location>
        <begin position="19"/>
        <end position="133"/>
    </location>
</feature>
<dbReference type="Proteomes" id="UP000031443">
    <property type="component" value="Unassembled WGS sequence"/>
</dbReference>
<keyword evidence="1" id="KW-0391">Immunity</keyword>
<accession>M7BU10</accession>
<reference evidence="7" key="1">
    <citation type="journal article" date="2013" name="Nat. Genet.">
        <title>The draft genomes of soft-shell turtle and green sea turtle yield insights into the development and evolution of the turtle-specific body plan.</title>
        <authorList>
            <person name="Wang Z."/>
            <person name="Pascual-Anaya J."/>
            <person name="Zadissa A."/>
            <person name="Li W."/>
            <person name="Niimura Y."/>
            <person name="Huang Z."/>
            <person name="Li C."/>
            <person name="White S."/>
            <person name="Xiong Z."/>
            <person name="Fang D."/>
            <person name="Wang B."/>
            <person name="Ming Y."/>
            <person name="Chen Y."/>
            <person name="Zheng Y."/>
            <person name="Kuraku S."/>
            <person name="Pignatelli M."/>
            <person name="Herrero J."/>
            <person name="Beal K."/>
            <person name="Nozawa M."/>
            <person name="Li Q."/>
            <person name="Wang J."/>
            <person name="Zhang H."/>
            <person name="Yu L."/>
            <person name="Shigenobu S."/>
            <person name="Wang J."/>
            <person name="Liu J."/>
            <person name="Flicek P."/>
            <person name="Searle S."/>
            <person name="Wang J."/>
            <person name="Kuratani S."/>
            <person name="Yin Y."/>
            <person name="Aken B."/>
            <person name="Zhang G."/>
            <person name="Irie N."/>
        </authorList>
    </citation>
    <scope>NUCLEOTIDE SEQUENCE [LARGE SCALE GENOMIC DNA]</scope>
</reference>
<dbReference type="InterPro" id="IPR007110">
    <property type="entry name" value="Ig-like_dom"/>
</dbReference>
<evidence type="ECO:0000313" key="7">
    <source>
        <dbReference type="Proteomes" id="UP000031443"/>
    </source>
</evidence>
<dbReference type="PANTHER" id="PTHR23266">
    <property type="entry name" value="IMMUNOGLOBULIN HEAVY CHAIN"/>
    <property type="match status" value="1"/>
</dbReference>
<dbReference type="EMBL" id="KB504181">
    <property type="protein sequence ID" value="EMP40689.1"/>
    <property type="molecule type" value="Genomic_DNA"/>
</dbReference>
<dbReference type="InterPro" id="IPR003599">
    <property type="entry name" value="Ig_sub"/>
</dbReference>
<evidence type="ECO:0000256" key="3">
    <source>
        <dbReference type="ARBA" id="ARBA00043265"/>
    </source>
</evidence>
<dbReference type="SMART" id="SM00409">
    <property type="entry name" value="IG"/>
    <property type="match status" value="1"/>
</dbReference>
<dbReference type="FunFam" id="2.60.40.10:FF:001791">
    <property type="entry name" value="Ig gamma-2B chain C region"/>
    <property type="match status" value="1"/>
</dbReference>
<dbReference type="GO" id="GO:0005576">
    <property type="term" value="C:extracellular region"/>
    <property type="evidence" value="ECO:0007669"/>
    <property type="project" value="UniProtKB-ARBA"/>
</dbReference>
<proteinExistence type="predicted"/>
<organism evidence="6 7">
    <name type="scientific">Chelonia mydas</name>
    <name type="common">Green sea-turtle</name>
    <name type="synonym">Chelonia agassizi</name>
    <dbReference type="NCBI Taxonomy" id="8469"/>
    <lineage>
        <taxon>Eukaryota</taxon>
        <taxon>Metazoa</taxon>
        <taxon>Chordata</taxon>
        <taxon>Craniata</taxon>
        <taxon>Vertebrata</taxon>
        <taxon>Euteleostomi</taxon>
        <taxon>Archelosauria</taxon>
        <taxon>Testudinata</taxon>
        <taxon>Testudines</taxon>
        <taxon>Cryptodira</taxon>
        <taxon>Durocryptodira</taxon>
        <taxon>Americhelydia</taxon>
        <taxon>Chelonioidea</taxon>
        <taxon>Cheloniidae</taxon>
        <taxon>Chelonia</taxon>
    </lineage>
</organism>
<dbReference type="SMART" id="SM00406">
    <property type="entry name" value="IGv"/>
    <property type="match status" value="1"/>
</dbReference>
<evidence type="ECO:0000259" key="5">
    <source>
        <dbReference type="PROSITE" id="PS50835"/>
    </source>
</evidence>
<dbReference type="InterPro" id="IPR013106">
    <property type="entry name" value="Ig_V-set"/>
</dbReference>
<keyword evidence="3" id="KW-1280">Immunoglobulin</keyword>
<evidence type="ECO:0000256" key="1">
    <source>
        <dbReference type="ARBA" id="ARBA00022859"/>
    </source>
</evidence>
<dbReference type="InterPro" id="IPR050199">
    <property type="entry name" value="IgHV"/>
</dbReference>
<dbReference type="SUPFAM" id="SSF48726">
    <property type="entry name" value="Immunoglobulin"/>
    <property type="match status" value="2"/>
</dbReference>
<feature type="signal peptide" evidence="4">
    <location>
        <begin position="1"/>
        <end position="19"/>
    </location>
</feature>
<dbReference type="GO" id="GO:0019814">
    <property type="term" value="C:immunoglobulin complex"/>
    <property type="evidence" value="ECO:0007669"/>
    <property type="project" value="UniProtKB-KW"/>
</dbReference>
<dbReference type="Pfam" id="PF07686">
    <property type="entry name" value="V-set"/>
    <property type="match status" value="1"/>
</dbReference>
<dbReference type="InterPro" id="IPR013783">
    <property type="entry name" value="Ig-like_fold"/>
</dbReference>
<dbReference type="PROSITE" id="PS51257">
    <property type="entry name" value="PROKAR_LIPOPROTEIN"/>
    <property type="match status" value="1"/>
</dbReference>
<keyword evidence="7" id="KW-1185">Reference proteome</keyword>
<evidence type="ECO:0000256" key="4">
    <source>
        <dbReference type="SAM" id="SignalP"/>
    </source>
</evidence>
<keyword evidence="4" id="KW-0732">Signal</keyword>